<dbReference type="EMBL" id="MRZV01000053">
    <property type="protein sequence ID" value="PIK60585.1"/>
    <property type="molecule type" value="Genomic_DNA"/>
</dbReference>
<dbReference type="Gene3D" id="2.60.220.30">
    <property type="match status" value="1"/>
</dbReference>
<dbReference type="PROSITE" id="PS51145">
    <property type="entry name" value="ZU5"/>
    <property type="match status" value="1"/>
</dbReference>
<feature type="compositionally biased region" description="Basic and acidic residues" evidence="1">
    <location>
        <begin position="120"/>
        <end position="155"/>
    </location>
</feature>
<reference evidence="3 4" key="1">
    <citation type="journal article" date="2017" name="PLoS Biol.">
        <title>The sea cucumber genome provides insights into morphological evolution and visceral regeneration.</title>
        <authorList>
            <person name="Zhang X."/>
            <person name="Sun L."/>
            <person name="Yuan J."/>
            <person name="Sun Y."/>
            <person name="Gao Y."/>
            <person name="Zhang L."/>
            <person name="Li S."/>
            <person name="Dai H."/>
            <person name="Hamel J.F."/>
            <person name="Liu C."/>
            <person name="Yu Y."/>
            <person name="Liu S."/>
            <person name="Lin W."/>
            <person name="Guo K."/>
            <person name="Jin S."/>
            <person name="Xu P."/>
            <person name="Storey K.B."/>
            <person name="Huan P."/>
            <person name="Zhang T."/>
            <person name="Zhou Y."/>
            <person name="Zhang J."/>
            <person name="Lin C."/>
            <person name="Li X."/>
            <person name="Xing L."/>
            <person name="Huo D."/>
            <person name="Sun M."/>
            <person name="Wang L."/>
            <person name="Mercier A."/>
            <person name="Li F."/>
            <person name="Yang H."/>
            <person name="Xiang J."/>
        </authorList>
    </citation>
    <scope>NUCLEOTIDE SEQUENCE [LARGE SCALE GENOMIC DNA]</scope>
    <source>
        <strain evidence="3">Shaxun</strain>
        <tissue evidence="3">Muscle</tissue>
    </source>
</reference>
<dbReference type="Proteomes" id="UP000230750">
    <property type="component" value="Unassembled WGS sequence"/>
</dbReference>
<protein>
    <recommendedName>
        <fullName evidence="2">ZU5 domain-containing protein</fullName>
    </recommendedName>
</protein>
<dbReference type="PANTHER" id="PTHR12582">
    <property type="entry name" value="NETRIN RECEPTOR UNC5"/>
    <property type="match status" value="1"/>
</dbReference>
<sequence>MVNVADDLTLDSTLKLATLFGLPPAEIDMLRRVSLIETPGITLINFMKTRNIINLYDVTNLQKGLVHIQLNRTNENLLAPYQSKVDPFQFEENQALELLDWPAENVKPVPDDESTPSQGSDEREDTKEDHDQRKESLMERPEREELQKQRKDSQILEMRHHHSYIEHRIKCKGGTISIMGVLLTIPDGAVSIDHVIAVKIIYDPDIHLPGIAHRGRMTPLIKLEPEGLNLNKPAQLIIPHSAIIPEPNRHDVIVFTGLKDEENSQQGEITWTEENHVDSKLYPEKISLDINKLSYVFVNLVSQEAKQKHIFRIVPFIDGILDAKDDVLITVCFCKDNDEEYRLLLEDYQSKLSLGNYTTFQVTRTLNDGRDYAFYIDLMMSSPGDSYHLMKEESTRQVDVDHLCAASRVSHQFRLNRNNDGDTDLVDVKLKVSQHEENQVVLILQSKVSMNYSINERYGVTNIPFPLNFTYLLNVVPCPFQL</sequence>
<gene>
    <name evidence="3" type="ORF">BSL78_02521</name>
</gene>
<dbReference type="InterPro" id="IPR037936">
    <property type="entry name" value="UNC5A-D"/>
</dbReference>
<dbReference type="GO" id="GO:0005042">
    <property type="term" value="F:netrin receptor activity"/>
    <property type="evidence" value="ECO:0007669"/>
    <property type="project" value="InterPro"/>
</dbReference>
<evidence type="ECO:0000313" key="3">
    <source>
        <dbReference type="EMBL" id="PIK60585.1"/>
    </source>
</evidence>
<dbReference type="PANTHER" id="PTHR12582:SF47">
    <property type="entry name" value="NETRIN RECEPTOR UNC-5"/>
    <property type="match status" value="1"/>
</dbReference>
<evidence type="ECO:0000313" key="4">
    <source>
        <dbReference type="Proteomes" id="UP000230750"/>
    </source>
</evidence>
<accession>A0A2G8LK25</accession>
<proteinExistence type="predicted"/>
<dbReference type="AlphaFoldDB" id="A0A2G8LK25"/>
<keyword evidence="4" id="KW-1185">Reference proteome</keyword>
<dbReference type="InterPro" id="IPR000906">
    <property type="entry name" value="ZU5_dom"/>
</dbReference>
<comment type="caution">
    <text evidence="3">The sequence shown here is derived from an EMBL/GenBank/DDBJ whole genome shotgun (WGS) entry which is preliminary data.</text>
</comment>
<evidence type="ECO:0000259" key="2">
    <source>
        <dbReference type="PROSITE" id="PS51145"/>
    </source>
</evidence>
<evidence type="ECO:0000256" key="1">
    <source>
        <dbReference type="SAM" id="MobiDB-lite"/>
    </source>
</evidence>
<organism evidence="3 4">
    <name type="scientific">Stichopus japonicus</name>
    <name type="common">Sea cucumber</name>
    <dbReference type="NCBI Taxonomy" id="307972"/>
    <lineage>
        <taxon>Eukaryota</taxon>
        <taxon>Metazoa</taxon>
        <taxon>Echinodermata</taxon>
        <taxon>Eleutherozoa</taxon>
        <taxon>Echinozoa</taxon>
        <taxon>Holothuroidea</taxon>
        <taxon>Aspidochirotacea</taxon>
        <taxon>Aspidochirotida</taxon>
        <taxon>Stichopodidae</taxon>
        <taxon>Apostichopus</taxon>
    </lineage>
</organism>
<feature type="domain" description="ZU5" evidence="2">
    <location>
        <begin position="163"/>
        <end position="302"/>
    </location>
</feature>
<feature type="region of interest" description="Disordered" evidence="1">
    <location>
        <begin position="101"/>
        <end position="155"/>
    </location>
</feature>
<dbReference type="Pfam" id="PF00791">
    <property type="entry name" value="ZU5"/>
    <property type="match status" value="1"/>
</dbReference>
<dbReference type="GO" id="GO:0016020">
    <property type="term" value="C:membrane"/>
    <property type="evidence" value="ECO:0007669"/>
    <property type="project" value="InterPro"/>
</dbReference>
<name>A0A2G8LK25_STIJA</name>